<feature type="transmembrane region" description="Helical" evidence="2">
    <location>
        <begin position="44"/>
        <end position="65"/>
    </location>
</feature>
<evidence type="ECO:0000313" key="3">
    <source>
        <dbReference type="EMBL" id="GGX63483.1"/>
    </source>
</evidence>
<feature type="region of interest" description="Disordered" evidence="1">
    <location>
        <begin position="66"/>
        <end position="96"/>
    </location>
</feature>
<dbReference type="Proteomes" id="UP000659223">
    <property type="component" value="Unassembled WGS sequence"/>
</dbReference>
<evidence type="ECO:0000256" key="2">
    <source>
        <dbReference type="SAM" id="Phobius"/>
    </source>
</evidence>
<keyword evidence="2" id="KW-0472">Membrane</keyword>
<name>A0ABQ2Y656_9ACTN</name>
<evidence type="ECO:0000313" key="4">
    <source>
        <dbReference type="Proteomes" id="UP000659223"/>
    </source>
</evidence>
<dbReference type="EMBL" id="BMUT01000001">
    <property type="protein sequence ID" value="GGX63483.1"/>
    <property type="molecule type" value="Genomic_DNA"/>
</dbReference>
<keyword evidence="2" id="KW-1133">Transmembrane helix</keyword>
<sequence>MIDSPRRPAAPPSTPANTALALVICTIALITLALGLAKDLGTPAFIALIGAELVLTAAMGALFGASRTQSTADDEQRQRDAAALDALEPLHGGERR</sequence>
<dbReference type="RefSeq" id="WP_190019895.1">
    <property type="nucleotide sequence ID" value="NZ_BMUT01000001.1"/>
</dbReference>
<accession>A0ABQ2Y656</accession>
<comment type="caution">
    <text evidence="3">The sequence shown here is derived from an EMBL/GenBank/DDBJ whole genome shotgun (WGS) entry which is preliminary data.</text>
</comment>
<gene>
    <name evidence="3" type="ORF">GCM10010324_05290</name>
</gene>
<keyword evidence="2" id="KW-0812">Transmembrane</keyword>
<organism evidence="3 4">
    <name type="scientific">Streptomyces hiroshimensis</name>
    <dbReference type="NCBI Taxonomy" id="66424"/>
    <lineage>
        <taxon>Bacteria</taxon>
        <taxon>Bacillati</taxon>
        <taxon>Actinomycetota</taxon>
        <taxon>Actinomycetes</taxon>
        <taxon>Kitasatosporales</taxon>
        <taxon>Streptomycetaceae</taxon>
        <taxon>Streptomyces</taxon>
    </lineage>
</organism>
<keyword evidence="4" id="KW-1185">Reference proteome</keyword>
<evidence type="ECO:0000256" key="1">
    <source>
        <dbReference type="SAM" id="MobiDB-lite"/>
    </source>
</evidence>
<reference evidence="4" key="1">
    <citation type="journal article" date="2019" name="Int. J. Syst. Evol. Microbiol.">
        <title>The Global Catalogue of Microorganisms (GCM) 10K type strain sequencing project: providing services to taxonomists for standard genome sequencing and annotation.</title>
        <authorList>
            <consortium name="The Broad Institute Genomics Platform"/>
            <consortium name="The Broad Institute Genome Sequencing Center for Infectious Disease"/>
            <person name="Wu L."/>
            <person name="Ma J."/>
        </authorList>
    </citation>
    <scope>NUCLEOTIDE SEQUENCE [LARGE SCALE GENOMIC DNA]</scope>
    <source>
        <strain evidence="4">JCM 4586</strain>
    </source>
</reference>
<proteinExistence type="predicted"/>
<feature type="transmembrane region" description="Helical" evidence="2">
    <location>
        <begin position="20"/>
        <end position="37"/>
    </location>
</feature>
<protein>
    <submittedName>
        <fullName evidence="3">Uncharacterized protein</fullName>
    </submittedName>
</protein>